<dbReference type="InterPro" id="IPR027291">
    <property type="entry name" value="Glyco_hydro_38_N_sf"/>
</dbReference>
<dbReference type="Proteomes" id="UP000199052">
    <property type="component" value="Unassembled WGS sequence"/>
</dbReference>
<dbReference type="PANTHER" id="PTHR46017">
    <property type="entry name" value="ALPHA-MANNOSIDASE 2C1"/>
    <property type="match status" value="1"/>
</dbReference>
<dbReference type="OrthoDB" id="237949at2"/>
<dbReference type="AlphaFoldDB" id="A0A1I2ZZF1"/>
<dbReference type="Proteomes" id="UP000533017">
    <property type="component" value="Unassembled WGS sequence"/>
</dbReference>
<dbReference type="GO" id="GO:0030246">
    <property type="term" value="F:carbohydrate binding"/>
    <property type="evidence" value="ECO:0007669"/>
    <property type="project" value="InterPro"/>
</dbReference>
<dbReference type="InterPro" id="IPR011013">
    <property type="entry name" value="Gal_mutarotase_sf_dom"/>
</dbReference>
<proteinExistence type="predicted"/>
<dbReference type="GO" id="GO:0006013">
    <property type="term" value="P:mannose metabolic process"/>
    <property type="evidence" value="ECO:0007669"/>
    <property type="project" value="InterPro"/>
</dbReference>
<evidence type="ECO:0000259" key="2">
    <source>
        <dbReference type="Pfam" id="PF01074"/>
    </source>
</evidence>
<dbReference type="EMBL" id="JACBZA010000001">
    <property type="protein sequence ID" value="NYH84222.1"/>
    <property type="molecule type" value="Genomic_DNA"/>
</dbReference>
<dbReference type="InterPro" id="IPR000602">
    <property type="entry name" value="Glyco_hydro_38_N"/>
</dbReference>
<gene>
    <name evidence="3" type="ORF">FHR37_003073</name>
    <name evidence="4" type="ORF">SAMN05421678_117122</name>
</gene>
<dbReference type="SUPFAM" id="SSF74650">
    <property type="entry name" value="Galactose mutarotase-like"/>
    <property type="match status" value="1"/>
</dbReference>
<dbReference type="STRING" id="504797.SAMN05421678_117122"/>
<feature type="region of interest" description="Disordered" evidence="1">
    <location>
        <begin position="1"/>
        <end position="39"/>
    </location>
</feature>
<dbReference type="EMBL" id="FOOI01000017">
    <property type="protein sequence ID" value="SFH42451.1"/>
    <property type="molecule type" value="Genomic_DNA"/>
</dbReference>
<dbReference type="RefSeq" id="WP_092888036.1">
    <property type="nucleotide sequence ID" value="NZ_FOOI01000017.1"/>
</dbReference>
<keyword evidence="6" id="KW-1185">Reference proteome</keyword>
<evidence type="ECO:0000313" key="6">
    <source>
        <dbReference type="Proteomes" id="UP000533017"/>
    </source>
</evidence>
<protein>
    <submittedName>
        <fullName evidence="4">Glycosyl hydrolases family 38 C-terminal domain-containing protein</fullName>
    </submittedName>
</protein>
<evidence type="ECO:0000313" key="3">
    <source>
        <dbReference type="EMBL" id="NYH84222.1"/>
    </source>
</evidence>
<organism evidence="4 5">
    <name type="scientific">Actinopolymorpha cephalotaxi</name>
    <dbReference type="NCBI Taxonomy" id="504797"/>
    <lineage>
        <taxon>Bacteria</taxon>
        <taxon>Bacillati</taxon>
        <taxon>Actinomycetota</taxon>
        <taxon>Actinomycetes</taxon>
        <taxon>Propionibacteriales</taxon>
        <taxon>Actinopolymorphaceae</taxon>
        <taxon>Actinopolymorpha</taxon>
    </lineage>
</organism>
<dbReference type="GO" id="GO:0004559">
    <property type="term" value="F:alpha-mannosidase activity"/>
    <property type="evidence" value="ECO:0007669"/>
    <property type="project" value="InterPro"/>
</dbReference>
<evidence type="ECO:0000313" key="5">
    <source>
        <dbReference type="Proteomes" id="UP000199052"/>
    </source>
</evidence>
<dbReference type="SUPFAM" id="SSF88713">
    <property type="entry name" value="Glycoside hydrolase/deacetylase"/>
    <property type="match status" value="1"/>
</dbReference>
<reference evidence="4 5" key="1">
    <citation type="submission" date="2016-10" db="EMBL/GenBank/DDBJ databases">
        <authorList>
            <person name="de Groot N.N."/>
        </authorList>
    </citation>
    <scope>NUCLEOTIDE SEQUENCE [LARGE SCALE GENOMIC DNA]</scope>
    <source>
        <strain evidence="4 5">CPCC 202808</strain>
    </source>
</reference>
<keyword evidence="4" id="KW-0378">Hydrolase</keyword>
<feature type="compositionally biased region" description="Basic and acidic residues" evidence="1">
    <location>
        <begin position="7"/>
        <end position="17"/>
    </location>
</feature>
<evidence type="ECO:0000313" key="4">
    <source>
        <dbReference type="EMBL" id="SFH42451.1"/>
    </source>
</evidence>
<dbReference type="Gene3D" id="3.20.110.10">
    <property type="entry name" value="Glycoside hydrolase 38, N terminal domain"/>
    <property type="match status" value="1"/>
</dbReference>
<sequence>MPQSTERTNDTVADHPEGSTGSPAEPDSAGAGGLLWSIGDPARGEAQFSQLWESLDSPDEIRFVIGESDPGRDWPRFHPGPYNGAAGFRELTATVEFEGAQDLGDGWHSLELKGFAHVGPCPDLLVEVNGHRAFVAVRPSRSTRGYFPGITGPIAGPFATELAIPPGTLRPGRNVISLTSTSERPDPVELAANRHYVNGGGGELHWAGVALRRRPSAPEAAITVVPLPLYLEDPAGGLKELVDLMVVGAPDLRSATATVTVGGHRFELPDPADGREFGDLVVRLEVPEWEGEAPVEVMLDLPGGPLTYDNPLRPARKWTVHVVPHVHLDVGYTDYQASVLEVHSSNIDGALDIVKDNPDYAFSADGSLVAQEFLRTRSAGQGEDLIRAMRDGQVGISAWWAQLLTGLASLEELYRGLYLAARLDREHGVPLRYANLTDVPSYSWAVPSVLAAAGVEAFMGIPNHARAGNEESDIVHLQSPMRWEGPDGAAMVTFFADHYLQLRLLAGEFLSVAGISDGLCRFLDRYERDDYLPHDVPVVGTHSDNNEISDGYADVVTRWNERFAWPRLRFSTIGDYLESVQPLADRLPALHGDGGSYWEDGAGAHAQIITSFRRTQALLPAVEALTALVTGQDGRFAADTAALDRAWEGQLLGSEHTWASSHATQRPHSAKNADQIAWKVARIEQGRWLALDEGRRALSHFGAAFGLPDSRSLLVFNAASWSRDLEVDVDLPVAETLGSLGFEELDEPRDGQQTRRYRVQDVPAFGYRLLPIVPLPEPVPDPVSVSDAAAWDEQVPEVLVTPHYEVAIEPLTGRVTGLRHRGLDRELLDPGTGWGLGELLYVAGGGTEQGRGMNAESTQLTMNDPYFPAPELTVIPSETRKASLRRTQHGWTLVTEGSAPSIPGLRTEIRFHEDTDRVDVTVTFDKEPVLAKESVYVAFPFAVADPVVHYDRQQGWVDPARDHYPGACNEWFTTQNAVTVTDPDLTVTWTSADAPLFTVGDIVRATWPRTFTAGNGTLCSWVMNNYWRTNTPASQSGRVELHYSFRADRNLDLAAAGRFGRDRRLPALTTEVQQGYPREPNRPPDTGQLFRTELPDHLVATAYVGRWEADLLVRVQEVAGRGGTGTLWHPNPGPAATAHRCTAVEQPVEQLPVDTDGKITLDLGPHEVVTIALGHVPGRQS</sequence>
<evidence type="ECO:0000256" key="1">
    <source>
        <dbReference type="SAM" id="MobiDB-lite"/>
    </source>
</evidence>
<name>A0A1I2ZZF1_9ACTN</name>
<dbReference type="InterPro" id="IPR011330">
    <property type="entry name" value="Glyco_hydro/deAcase_b/a-brl"/>
</dbReference>
<dbReference type="Pfam" id="PF01074">
    <property type="entry name" value="Glyco_hydro_38N"/>
    <property type="match status" value="1"/>
</dbReference>
<dbReference type="GO" id="GO:0009313">
    <property type="term" value="P:oligosaccharide catabolic process"/>
    <property type="evidence" value="ECO:0007669"/>
    <property type="project" value="TreeGrafter"/>
</dbReference>
<reference evidence="3 6" key="2">
    <citation type="submission" date="2020-07" db="EMBL/GenBank/DDBJ databases">
        <title>Sequencing the genomes of 1000 actinobacteria strains.</title>
        <authorList>
            <person name="Klenk H.-P."/>
        </authorList>
    </citation>
    <scope>NUCLEOTIDE SEQUENCE [LARGE SCALE GENOMIC DNA]</scope>
    <source>
        <strain evidence="3 6">DSM 45117</strain>
    </source>
</reference>
<dbReference type="PANTHER" id="PTHR46017:SF1">
    <property type="entry name" value="ALPHA-MANNOSIDASE 2C1"/>
    <property type="match status" value="1"/>
</dbReference>
<accession>A0A1I2ZZF1</accession>
<feature type="domain" description="Glycoside hydrolase family 38 N-terminal" evidence="2">
    <location>
        <begin position="319"/>
        <end position="582"/>
    </location>
</feature>